<keyword evidence="5" id="KW-0479">Metal-binding</keyword>
<feature type="region of interest" description="Disordered" evidence="8">
    <location>
        <begin position="180"/>
        <end position="215"/>
    </location>
</feature>
<name>A0ABQ4EZB3_9ACTN</name>
<comment type="caution">
    <text evidence="10">The sequence shown here is derived from an EMBL/GenBank/DDBJ whole genome shotgun (WGS) entry which is preliminary data.</text>
</comment>
<dbReference type="CDD" id="cd02218">
    <property type="entry name" value="cupin_PGI"/>
    <property type="match status" value="1"/>
</dbReference>
<evidence type="ECO:0000256" key="7">
    <source>
        <dbReference type="ARBA" id="ARBA00029321"/>
    </source>
</evidence>
<sequence length="215" mass="23129">MNTSATPPIQPFSISFGADNATLEPQGQVLTRRMSDLEGLFADGDAWARAVADGDPVVYTVVSSPVPEVPRELPQSITTIYPGETGGEFWMTKGHQHPDPQGEIYLGLDGHGGLLLFDGERAEWLEMRPGTIGYIPPSWAHRSINVGDEPYRFLAVYPGSAGHDYGWVVAHGMGLRARRASAPRTGNGDTTHVDLVPFGAPTGEPRTGKPRTGKP</sequence>
<evidence type="ECO:0000256" key="1">
    <source>
        <dbReference type="ARBA" id="ARBA00004926"/>
    </source>
</evidence>
<accession>A0ABQ4EZB3</accession>
<dbReference type="Gene3D" id="2.60.120.10">
    <property type="entry name" value="Jelly Rolls"/>
    <property type="match status" value="1"/>
</dbReference>
<evidence type="ECO:0000313" key="11">
    <source>
        <dbReference type="Proteomes" id="UP000621500"/>
    </source>
</evidence>
<keyword evidence="4" id="KW-0312">Gluconeogenesis</keyword>
<keyword evidence="6" id="KW-0324">Glycolysis</keyword>
<evidence type="ECO:0000256" key="5">
    <source>
        <dbReference type="ARBA" id="ARBA00022723"/>
    </source>
</evidence>
<evidence type="ECO:0000256" key="4">
    <source>
        <dbReference type="ARBA" id="ARBA00022432"/>
    </source>
</evidence>
<dbReference type="RefSeq" id="WP_203861341.1">
    <property type="nucleotide sequence ID" value="NZ_BAAAZQ010000021.1"/>
</dbReference>
<dbReference type="EC" id="5.3.1.9" evidence="3"/>
<dbReference type="EMBL" id="BONX01000049">
    <property type="protein sequence ID" value="GIH00011.1"/>
    <property type="molecule type" value="Genomic_DNA"/>
</dbReference>
<keyword evidence="11" id="KW-1185">Reference proteome</keyword>
<organism evidence="10 11">
    <name type="scientific">Plantactinospora mayteni</name>
    <dbReference type="NCBI Taxonomy" id="566021"/>
    <lineage>
        <taxon>Bacteria</taxon>
        <taxon>Bacillati</taxon>
        <taxon>Actinomycetota</taxon>
        <taxon>Actinomycetes</taxon>
        <taxon>Micromonosporales</taxon>
        <taxon>Micromonosporaceae</taxon>
        <taxon>Plantactinospora</taxon>
    </lineage>
</organism>
<protein>
    <recommendedName>
        <fullName evidence="3">glucose-6-phosphate isomerase</fullName>
        <ecNumber evidence="3">5.3.1.9</ecNumber>
    </recommendedName>
</protein>
<evidence type="ECO:0000256" key="8">
    <source>
        <dbReference type="SAM" id="MobiDB-lite"/>
    </source>
</evidence>
<dbReference type="InterPro" id="IPR011051">
    <property type="entry name" value="RmlC_Cupin_sf"/>
</dbReference>
<evidence type="ECO:0000256" key="2">
    <source>
        <dbReference type="ARBA" id="ARBA00006542"/>
    </source>
</evidence>
<dbReference type="PANTHER" id="PTHR35848:SF6">
    <property type="entry name" value="CUPIN TYPE-2 DOMAIN-CONTAINING PROTEIN"/>
    <property type="match status" value="1"/>
</dbReference>
<dbReference type="InterPro" id="IPR010551">
    <property type="entry name" value="G6P_isomerase_prok"/>
</dbReference>
<gene>
    <name evidence="10" type="ORF">Pma05_65830</name>
</gene>
<dbReference type="InterPro" id="IPR014710">
    <property type="entry name" value="RmlC-like_jellyroll"/>
</dbReference>
<evidence type="ECO:0000259" key="9">
    <source>
        <dbReference type="Pfam" id="PF06560"/>
    </source>
</evidence>
<reference evidence="10 11" key="1">
    <citation type="submission" date="2021-01" db="EMBL/GenBank/DDBJ databases">
        <title>Whole genome shotgun sequence of Plantactinospora mayteni NBRC 109088.</title>
        <authorList>
            <person name="Komaki H."/>
            <person name="Tamura T."/>
        </authorList>
    </citation>
    <scope>NUCLEOTIDE SEQUENCE [LARGE SCALE GENOMIC DNA]</scope>
    <source>
        <strain evidence="10 11">NBRC 109088</strain>
    </source>
</reference>
<dbReference type="Proteomes" id="UP000621500">
    <property type="component" value="Unassembled WGS sequence"/>
</dbReference>
<evidence type="ECO:0000313" key="10">
    <source>
        <dbReference type="EMBL" id="GIH00011.1"/>
    </source>
</evidence>
<dbReference type="SUPFAM" id="SSF51182">
    <property type="entry name" value="RmlC-like cupins"/>
    <property type="match status" value="1"/>
</dbReference>
<comment type="pathway">
    <text evidence="1">Carbohydrate degradation; glycolysis; D-glyceraldehyde 3-phosphate and glycerone phosphate from D-glucose: step 2/4.</text>
</comment>
<dbReference type="Pfam" id="PF06560">
    <property type="entry name" value="GPI"/>
    <property type="match status" value="1"/>
</dbReference>
<feature type="domain" description="Glucose-6-phosphate isomerase prokaryote" evidence="9">
    <location>
        <begin position="32"/>
        <end position="174"/>
    </location>
</feature>
<comment type="similarity">
    <text evidence="2">Belongs to the archaeal-type GPI family.</text>
</comment>
<evidence type="ECO:0000256" key="6">
    <source>
        <dbReference type="ARBA" id="ARBA00023152"/>
    </source>
</evidence>
<evidence type="ECO:0000256" key="3">
    <source>
        <dbReference type="ARBA" id="ARBA00011952"/>
    </source>
</evidence>
<proteinExistence type="inferred from homology"/>
<dbReference type="InterPro" id="IPR051610">
    <property type="entry name" value="GPI/OXD"/>
</dbReference>
<dbReference type="PANTHER" id="PTHR35848">
    <property type="entry name" value="OXALATE-BINDING PROTEIN"/>
    <property type="match status" value="1"/>
</dbReference>
<comment type="catalytic activity">
    <reaction evidence="7">
        <text>alpha-D-glucose 6-phosphate = beta-D-fructose 6-phosphate</text>
        <dbReference type="Rhea" id="RHEA:11816"/>
        <dbReference type="ChEBI" id="CHEBI:57634"/>
        <dbReference type="ChEBI" id="CHEBI:58225"/>
        <dbReference type="EC" id="5.3.1.9"/>
    </reaction>
</comment>